<keyword evidence="10" id="KW-0325">Glycoprotein</keyword>
<feature type="transmembrane region" description="Helical" evidence="11">
    <location>
        <begin position="321"/>
        <end position="341"/>
    </location>
</feature>
<evidence type="ECO:0000313" key="13">
    <source>
        <dbReference type="Proteomes" id="UP001054837"/>
    </source>
</evidence>
<evidence type="ECO:0000256" key="1">
    <source>
        <dbReference type="ARBA" id="ARBA00004477"/>
    </source>
</evidence>
<dbReference type="GO" id="GO:0005789">
    <property type="term" value="C:endoplasmic reticulum membrane"/>
    <property type="evidence" value="ECO:0007669"/>
    <property type="project" value="UniProtKB-SubCell"/>
</dbReference>
<keyword evidence="5 12" id="KW-0808">Transferase</keyword>
<evidence type="ECO:0000313" key="12">
    <source>
        <dbReference type="EMBL" id="GIY54325.1"/>
    </source>
</evidence>
<evidence type="ECO:0000256" key="5">
    <source>
        <dbReference type="ARBA" id="ARBA00022679"/>
    </source>
</evidence>
<feature type="transmembrane region" description="Helical" evidence="11">
    <location>
        <begin position="520"/>
        <end position="546"/>
    </location>
</feature>
<dbReference type="CDD" id="cd16023">
    <property type="entry name" value="GPI_EPT_3"/>
    <property type="match status" value="1"/>
</dbReference>
<dbReference type="InterPro" id="IPR037675">
    <property type="entry name" value="PIG-O_N"/>
</dbReference>
<keyword evidence="8 11" id="KW-1133">Transmembrane helix</keyword>
<feature type="transmembrane region" description="Helical" evidence="11">
    <location>
        <begin position="424"/>
        <end position="444"/>
    </location>
</feature>
<proteinExistence type="inferred from homology"/>
<dbReference type="PANTHER" id="PTHR23071">
    <property type="entry name" value="PHOSPHATIDYLINOSITOL GLYCAN"/>
    <property type="match status" value="1"/>
</dbReference>
<dbReference type="Pfam" id="PF01663">
    <property type="entry name" value="Phosphodiest"/>
    <property type="match status" value="1"/>
</dbReference>
<evidence type="ECO:0000256" key="6">
    <source>
        <dbReference type="ARBA" id="ARBA00022692"/>
    </source>
</evidence>
<evidence type="ECO:0000256" key="10">
    <source>
        <dbReference type="ARBA" id="ARBA00023180"/>
    </source>
</evidence>
<evidence type="ECO:0000256" key="3">
    <source>
        <dbReference type="ARBA" id="ARBA00008695"/>
    </source>
</evidence>
<dbReference type="PANTHER" id="PTHR23071:SF1">
    <property type="entry name" value="GPI ETHANOLAMINE PHOSPHATE TRANSFERASE 3"/>
    <property type="match status" value="1"/>
</dbReference>
<sequence>MPIFNDIIEKNKDNALLFRLTADPPTTTLQRLKGLTTGSLPTFIDVSLNFASSEITEDNIIRQMKAFNKRIVFMGDDTWDSLFPNTFHKSFSFPSFNVKDLDTVDNGILDHLYNEIDKNDSDIIIAHFLGVDHCGHRYGPKHPEMARKLQQMNNVIKNVTEKLKNDTVLLVLGDHGMTENGDHGGDSIQEISTALFFYSPKKLTTYKYTDEIQTVAQVDIVPTLSLLLGLPIPFSNLGKVISPLFMLNHQENCFDETTDSVVASSLAAEENAIQVQRYLYAYNEISNELSHSFMTKIEKQFQDLSHMWNKINSNITESRDILFNISEEIIPVVIFLGVMIYKYSIKSQSVSAVCVKYGIFFVCVLTSLRWWLNIVSPNIVDRILKGNEVILTRSALLTCIIMFIILTFFPILVEKPWEIPSKEIYCGSFASVLFIVLQMLYLVGGDALSPANMLMSFSTALFLILIQLSFDGSESYIWTDTIILNLLSRHWFYATAHQPTFTSIQWDAAFLLSHKEIHSYILSGALVIINTFSSFIFHGLALPVILIIRDSFFITTHSILRLHMKYLFCFGVKLLGTIITSFILRRHLMVWKIFSPKLLYEVIGVIITMLCVSFSHYFILKISSLYHKLIRTNLNQMFSSKDD</sequence>
<reference evidence="12 13" key="1">
    <citation type="submission" date="2021-06" db="EMBL/GenBank/DDBJ databases">
        <title>Caerostris darwini draft genome.</title>
        <authorList>
            <person name="Kono N."/>
            <person name="Arakawa K."/>
        </authorList>
    </citation>
    <scope>NUCLEOTIDE SEQUENCE [LARGE SCALE GENOMIC DNA]</scope>
</reference>
<dbReference type="EMBL" id="BPLQ01010901">
    <property type="protein sequence ID" value="GIY54325.1"/>
    <property type="molecule type" value="Genomic_DNA"/>
</dbReference>
<dbReference type="AlphaFoldDB" id="A0AAV4U983"/>
<dbReference type="Proteomes" id="UP001054837">
    <property type="component" value="Unassembled WGS sequence"/>
</dbReference>
<comment type="similarity">
    <text evidence="3">Belongs to the PIGG/PIGN/PIGO family. PIGO subfamily.</text>
</comment>
<evidence type="ECO:0000256" key="2">
    <source>
        <dbReference type="ARBA" id="ARBA00004687"/>
    </source>
</evidence>
<evidence type="ECO:0000256" key="11">
    <source>
        <dbReference type="SAM" id="Phobius"/>
    </source>
</evidence>
<keyword evidence="4" id="KW-0337">GPI-anchor biosynthesis</keyword>
<dbReference type="InterPro" id="IPR017850">
    <property type="entry name" value="Alkaline_phosphatase_core_sf"/>
</dbReference>
<keyword evidence="6 11" id="KW-0812">Transmembrane</keyword>
<evidence type="ECO:0000256" key="9">
    <source>
        <dbReference type="ARBA" id="ARBA00023136"/>
    </source>
</evidence>
<evidence type="ECO:0000256" key="8">
    <source>
        <dbReference type="ARBA" id="ARBA00022989"/>
    </source>
</evidence>
<dbReference type="Gene3D" id="3.40.720.10">
    <property type="entry name" value="Alkaline Phosphatase, subunit A"/>
    <property type="match status" value="1"/>
</dbReference>
<dbReference type="InterPro" id="IPR039524">
    <property type="entry name" value="PIGO/GPI13"/>
</dbReference>
<feature type="transmembrane region" description="Helical" evidence="11">
    <location>
        <begin position="566"/>
        <end position="586"/>
    </location>
</feature>
<feature type="transmembrane region" description="Helical" evidence="11">
    <location>
        <begin position="392"/>
        <end position="412"/>
    </location>
</feature>
<protein>
    <submittedName>
        <fullName evidence="12">GPI ethanolamine phosphate transferase 3</fullName>
    </submittedName>
</protein>
<gene>
    <name evidence="12" type="primary">PIGO</name>
    <name evidence="12" type="ORF">CDAR_279061</name>
</gene>
<organism evidence="12 13">
    <name type="scientific">Caerostris darwini</name>
    <dbReference type="NCBI Taxonomy" id="1538125"/>
    <lineage>
        <taxon>Eukaryota</taxon>
        <taxon>Metazoa</taxon>
        <taxon>Ecdysozoa</taxon>
        <taxon>Arthropoda</taxon>
        <taxon>Chelicerata</taxon>
        <taxon>Arachnida</taxon>
        <taxon>Araneae</taxon>
        <taxon>Araneomorphae</taxon>
        <taxon>Entelegynae</taxon>
        <taxon>Araneoidea</taxon>
        <taxon>Araneidae</taxon>
        <taxon>Caerostris</taxon>
    </lineage>
</organism>
<evidence type="ECO:0000256" key="7">
    <source>
        <dbReference type="ARBA" id="ARBA00022824"/>
    </source>
</evidence>
<dbReference type="InterPro" id="IPR002591">
    <property type="entry name" value="Phosphodiest/P_Trfase"/>
</dbReference>
<feature type="transmembrane region" description="Helical" evidence="11">
    <location>
        <begin position="353"/>
        <end position="372"/>
    </location>
</feature>
<name>A0AAV4U983_9ARAC</name>
<accession>A0AAV4U983</accession>
<evidence type="ECO:0000256" key="4">
    <source>
        <dbReference type="ARBA" id="ARBA00022502"/>
    </source>
</evidence>
<comment type="pathway">
    <text evidence="2">Glycolipid biosynthesis; glycosylphosphatidylinositol-anchor biosynthesis.</text>
</comment>
<dbReference type="GO" id="GO:0051377">
    <property type="term" value="F:mannose-ethanolamine phosphotransferase activity"/>
    <property type="evidence" value="ECO:0007669"/>
    <property type="project" value="InterPro"/>
</dbReference>
<keyword evidence="13" id="KW-1185">Reference proteome</keyword>
<feature type="transmembrane region" description="Helical" evidence="11">
    <location>
        <begin position="450"/>
        <end position="468"/>
    </location>
</feature>
<comment type="caution">
    <text evidence="12">The sequence shown here is derived from an EMBL/GenBank/DDBJ whole genome shotgun (WGS) entry which is preliminary data.</text>
</comment>
<keyword evidence="9 11" id="KW-0472">Membrane</keyword>
<feature type="transmembrane region" description="Helical" evidence="11">
    <location>
        <begin position="598"/>
        <end position="620"/>
    </location>
</feature>
<comment type="subcellular location">
    <subcellularLocation>
        <location evidence="1">Endoplasmic reticulum membrane</location>
        <topology evidence="1">Multi-pass membrane protein</topology>
    </subcellularLocation>
</comment>
<keyword evidence="7" id="KW-0256">Endoplasmic reticulum</keyword>
<dbReference type="GO" id="GO:0006506">
    <property type="term" value="P:GPI anchor biosynthetic process"/>
    <property type="evidence" value="ECO:0007669"/>
    <property type="project" value="UniProtKB-KW"/>
</dbReference>
<dbReference type="SUPFAM" id="SSF53649">
    <property type="entry name" value="Alkaline phosphatase-like"/>
    <property type="match status" value="1"/>
</dbReference>